<dbReference type="InterPro" id="IPR036890">
    <property type="entry name" value="HATPase_C_sf"/>
</dbReference>
<dbReference type="SUPFAM" id="SSF55785">
    <property type="entry name" value="PYP-like sensor domain (PAS domain)"/>
    <property type="match status" value="1"/>
</dbReference>
<evidence type="ECO:0000256" key="3">
    <source>
        <dbReference type="SAM" id="Phobius"/>
    </source>
</evidence>
<dbReference type="AlphaFoldDB" id="A0A1H5TMC1"/>
<evidence type="ECO:0000313" key="6">
    <source>
        <dbReference type="Proteomes" id="UP000236721"/>
    </source>
</evidence>
<proteinExistence type="inferred from homology"/>
<dbReference type="CDD" id="cd16917">
    <property type="entry name" value="HATPase_UhpB-NarQ-NarX-like"/>
    <property type="match status" value="1"/>
</dbReference>
<dbReference type="SMART" id="SM00062">
    <property type="entry name" value="PBPb"/>
    <property type="match status" value="3"/>
</dbReference>
<dbReference type="Gene3D" id="3.40.190.10">
    <property type="entry name" value="Periplasmic binding protein-like II"/>
    <property type="match status" value="6"/>
</dbReference>
<keyword evidence="3" id="KW-0472">Membrane</keyword>
<dbReference type="PANTHER" id="PTHR35936">
    <property type="entry name" value="MEMBRANE-BOUND LYTIC MUREIN TRANSGLYCOSYLASE F"/>
    <property type="match status" value="1"/>
</dbReference>
<dbReference type="Pfam" id="PF07730">
    <property type="entry name" value="HisKA_3"/>
    <property type="match status" value="1"/>
</dbReference>
<dbReference type="InterPro" id="IPR000014">
    <property type="entry name" value="PAS"/>
</dbReference>
<keyword evidence="6" id="KW-1185">Reference proteome</keyword>
<feature type="domain" description="Histidine kinase" evidence="4">
    <location>
        <begin position="934"/>
        <end position="1128"/>
    </location>
</feature>
<organism evidence="5 6">
    <name type="scientific">Vibrio hangzhouensis</name>
    <dbReference type="NCBI Taxonomy" id="462991"/>
    <lineage>
        <taxon>Bacteria</taxon>
        <taxon>Pseudomonadati</taxon>
        <taxon>Pseudomonadota</taxon>
        <taxon>Gammaproteobacteria</taxon>
        <taxon>Vibrionales</taxon>
        <taxon>Vibrionaceae</taxon>
        <taxon>Vibrio</taxon>
    </lineage>
</organism>
<dbReference type="RefSeq" id="WP_103878913.1">
    <property type="nucleotide sequence ID" value="NZ_FNVG01000002.1"/>
</dbReference>
<evidence type="ECO:0000256" key="1">
    <source>
        <dbReference type="ARBA" id="ARBA00010333"/>
    </source>
</evidence>
<dbReference type="InterPro" id="IPR035965">
    <property type="entry name" value="PAS-like_dom_sf"/>
</dbReference>
<dbReference type="GO" id="GO:0016020">
    <property type="term" value="C:membrane"/>
    <property type="evidence" value="ECO:0007669"/>
    <property type="project" value="InterPro"/>
</dbReference>
<dbReference type="OrthoDB" id="9797605at2"/>
<evidence type="ECO:0000256" key="2">
    <source>
        <dbReference type="ARBA" id="ARBA00022729"/>
    </source>
</evidence>
<dbReference type="Pfam" id="PF02518">
    <property type="entry name" value="HATPase_c"/>
    <property type="match status" value="1"/>
</dbReference>
<dbReference type="PROSITE" id="PS50109">
    <property type="entry name" value="HIS_KIN"/>
    <property type="match status" value="1"/>
</dbReference>
<dbReference type="InterPro" id="IPR013655">
    <property type="entry name" value="PAS_fold_3"/>
</dbReference>
<gene>
    <name evidence="5" type="ORF">SAMN04488244_102316</name>
</gene>
<dbReference type="Proteomes" id="UP000236721">
    <property type="component" value="Unassembled WGS sequence"/>
</dbReference>
<dbReference type="GO" id="GO:0046983">
    <property type="term" value="F:protein dimerization activity"/>
    <property type="evidence" value="ECO:0007669"/>
    <property type="project" value="InterPro"/>
</dbReference>
<dbReference type="Pfam" id="PF08447">
    <property type="entry name" value="PAS_3"/>
    <property type="match status" value="1"/>
</dbReference>
<comment type="similarity">
    <text evidence="1">Belongs to the bacterial solute-binding protein 3 family.</text>
</comment>
<dbReference type="CDD" id="cd01007">
    <property type="entry name" value="PBP2_BvgS_HisK_like"/>
    <property type="match status" value="3"/>
</dbReference>
<protein>
    <submittedName>
        <fullName evidence="5">PAS fold-containing protein</fullName>
    </submittedName>
</protein>
<accession>A0A1H5TMC1</accession>
<reference evidence="6" key="1">
    <citation type="submission" date="2016-10" db="EMBL/GenBank/DDBJ databases">
        <authorList>
            <person name="Varghese N."/>
            <person name="Submissions S."/>
        </authorList>
    </citation>
    <scope>NUCLEOTIDE SEQUENCE [LARGE SCALE GENOMIC DNA]</scope>
    <source>
        <strain evidence="6">CGMCC 1.7062</strain>
    </source>
</reference>
<evidence type="ECO:0000313" key="5">
    <source>
        <dbReference type="EMBL" id="SEF63930.1"/>
    </source>
</evidence>
<dbReference type="SMART" id="SM00387">
    <property type="entry name" value="HATPase_c"/>
    <property type="match status" value="1"/>
</dbReference>
<dbReference type="SUPFAM" id="SSF53850">
    <property type="entry name" value="Periplasmic binding protein-like II"/>
    <property type="match status" value="3"/>
</dbReference>
<name>A0A1H5TMC1_9VIBR</name>
<dbReference type="Gene3D" id="3.30.565.10">
    <property type="entry name" value="Histidine kinase-like ATPase, C-terminal domain"/>
    <property type="match status" value="1"/>
</dbReference>
<feature type="transmembrane region" description="Helical" evidence="3">
    <location>
        <begin position="752"/>
        <end position="775"/>
    </location>
</feature>
<dbReference type="CDD" id="cd00130">
    <property type="entry name" value="PAS"/>
    <property type="match status" value="1"/>
</dbReference>
<sequence length="1128" mass="128752">MAWFRIIPFFLIFCTVSSWARPLLTTEEQQWLIDHPAITVGFHPSFPPLSFTRDGKPAGFLNEYFDLVAREAGLHIEWKHYPDWSSLLKSGQTGEVDVITAGVRTEERSQYFYFSHQVTKRFFRAFVKSRGTSTQPIDLSQGTFASPKSFFLTERLREDYPNLNVIETENLKQAFLMVASGEADYTITDQPVANYLTKQHDIRGVETAETVQSLLVYSRPLHILISRQHPELKSIISKAINQIPQDKVLALQQTWINYKNAIDLAPEERAWVESAPTIKVQVSQDYMPFDFLEEDTPQGYSIELMQLLARIVGLELEFVKGNTWQQSIEMVKEREIDVVHTISKSQEREKFLIFSEVYFEGSPLVLYSRGDKNYVSDISQLGEQRLAVESGSIQDIFLSENYPDLQFRPVSSIQDGINSVLKGESDYFLCEAIICDTFIYEGFISNIEVSGSLNLGALDHGLPLRIATRSDWPILASVLQKALNSLSPEDVALLRRNWLPSSRKIQTPDSRLTENEKRWLESNNRWVYTTASDAAPYSYESNEDELVGYSNDLRGHVEKYLGVESFYKPAKSWPEAVNMLKEGQVDFIPWMYVTTNRRDEFLFSETYHNDPMMLFTRRDFRFVSGLEDLRGNTIAMLRNSAISEQLQVDFPDLDIVYYSSLLDIITAVSDGRADGLIQSAALVEHVMQTSDVDNLKLASSTPYHYQQAFAVHPSKPELIPLINKALSELSDTEKSLMLQKWTNIHVVERRNWIAIFIWMLAVVLGASLLAGLVIYRSRRAAFIEVKESQVALSNAQRMAQLASWEWHASDDGMQWSEEGRHILNLMYGNRINRKGYVKLIHPDDRDEVANRWQRAMEDGVYQSEYRLLIDGNEKWVKDIAEMHTDKQGVVTGASGTTQDIDLQKNNELRIAQGAREFEELTGKLLSVQEEERRRVARELHDDLSQRLAALSIEAGTLEHNPNLESERERLSQLKQRLIQIATDVHGLSRRLHPSILDDLGLVDALRSEIESYELREHIKVHLHATAKLDNLSKDVQLTIFRVVQEALRNIAKYSEASQVQINLVKVNRELTLQVIDDGMGFDVDEALKSPGLGLQSMTERAKLIGGTIEIRSEENKGTTIELCTSVPS</sequence>
<dbReference type="InterPro" id="IPR001638">
    <property type="entry name" value="Solute-binding_3/MltF_N"/>
</dbReference>
<dbReference type="Pfam" id="PF00497">
    <property type="entry name" value="SBP_bac_3"/>
    <property type="match status" value="3"/>
</dbReference>
<dbReference type="SUPFAM" id="SSF55874">
    <property type="entry name" value="ATPase domain of HSP90 chaperone/DNA topoisomerase II/histidine kinase"/>
    <property type="match status" value="1"/>
</dbReference>
<evidence type="ECO:0000259" key="4">
    <source>
        <dbReference type="PROSITE" id="PS50109"/>
    </source>
</evidence>
<dbReference type="InterPro" id="IPR005467">
    <property type="entry name" value="His_kinase_dom"/>
</dbReference>
<keyword evidence="3" id="KW-1133">Transmembrane helix</keyword>
<dbReference type="GO" id="GO:0000155">
    <property type="term" value="F:phosphorelay sensor kinase activity"/>
    <property type="evidence" value="ECO:0007669"/>
    <property type="project" value="InterPro"/>
</dbReference>
<dbReference type="Gene3D" id="1.20.5.1930">
    <property type="match status" value="1"/>
</dbReference>
<dbReference type="EMBL" id="FNVG01000002">
    <property type="protein sequence ID" value="SEF63930.1"/>
    <property type="molecule type" value="Genomic_DNA"/>
</dbReference>
<keyword evidence="2" id="KW-0732">Signal</keyword>
<dbReference type="InterPro" id="IPR003594">
    <property type="entry name" value="HATPase_dom"/>
</dbReference>
<keyword evidence="3" id="KW-0812">Transmembrane</keyword>
<dbReference type="Gene3D" id="3.30.450.20">
    <property type="entry name" value="PAS domain"/>
    <property type="match status" value="1"/>
</dbReference>
<dbReference type="InterPro" id="IPR011712">
    <property type="entry name" value="Sig_transdc_His_kin_sub3_dim/P"/>
</dbReference>